<sequence>MDEWKGPGEIECRDVGPCKCLITFDSSEIRNEAFQNELLIEIFDEVRPHWELFWSSSKRIWLEMMGMPVSLWSTENFAMIAKMWVKWERVHEWVNVKVEDRTFEVFVKKFGSEVYSVNSHPDLVSVSESSDFSPEENGDGGLKVEEMPVGVNVEPVEVEVVSTQLRMGNEKLKVQVVLDPLIEEIIKNKLINVQELNMERKVGGEEWDMSTSDDLNQMRMHGPCYIRSVRLGLLGFDPVTHEAQITTNTTKL</sequence>
<evidence type="ECO:0000313" key="1">
    <source>
        <dbReference type="EMBL" id="MED6158729.1"/>
    </source>
</evidence>
<dbReference type="EMBL" id="JASCZI010120998">
    <property type="protein sequence ID" value="MED6158729.1"/>
    <property type="molecule type" value="Genomic_DNA"/>
</dbReference>
<proteinExistence type="predicted"/>
<keyword evidence="2" id="KW-1185">Reference proteome</keyword>
<evidence type="ECO:0000313" key="2">
    <source>
        <dbReference type="Proteomes" id="UP001341840"/>
    </source>
</evidence>
<reference evidence="1 2" key="1">
    <citation type="journal article" date="2023" name="Plants (Basel)">
        <title>Bridging the Gap: Combining Genomics and Transcriptomics Approaches to Understand Stylosanthes scabra, an Orphan Legume from the Brazilian Caatinga.</title>
        <authorList>
            <person name="Ferreira-Neto J.R.C."/>
            <person name="da Silva M.D."/>
            <person name="Binneck E."/>
            <person name="de Melo N.F."/>
            <person name="da Silva R.H."/>
            <person name="de Melo A.L.T.M."/>
            <person name="Pandolfi V."/>
            <person name="Bustamante F.O."/>
            <person name="Brasileiro-Vidal A.C."/>
            <person name="Benko-Iseppon A.M."/>
        </authorList>
    </citation>
    <scope>NUCLEOTIDE SEQUENCE [LARGE SCALE GENOMIC DNA]</scope>
    <source>
        <tissue evidence="1">Leaves</tissue>
    </source>
</reference>
<comment type="caution">
    <text evidence="1">The sequence shown here is derived from an EMBL/GenBank/DDBJ whole genome shotgun (WGS) entry which is preliminary data.</text>
</comment>
<name>A0ABU6UCZ0_9FABA</name>
<gene>
    <name evidence="1" type="ORF">PIB30_035457</name>
</gene>
<dbReference type="Proteomes" id="UP001341840">
    <property type="component" value="Unassembled WGS sequence"/>
</dbReference>
<protein>
    <recommendedName>
        <fullName evidence="3">DUF4283 domain-containing protein</fullName>
    </recommendedName>
</protein>
<organism evidence="1 2">
    <name type="scientific">Stylosanthes scabra</name>
    <dbReference type="NCBI Taxonomy" id="79078"/>
    <lineage>
        <taxon>Eukaryota</taxon>
        <taxon>Viridiplantae</taxon>
        <taxon>Streptophyta</taxon>
        <taxon>Embryophyta</taxon>
        <taxon>Tracheophyta</taxon>
        <taxon>Spermatophyta</taxon>
        <taxon>Magnoliopsida</taxon>
        <taxon>eudicotyledons</taxon>
        <taxon>Gunneridae</taxon>
        <taxon>Pentapetalae</taxon>
        <taxon>rosids</taxon>
        <taxon>fabids</taxon>
        <taxon>Fabales</taxon>
        <taxon>Fabaceae</taxon>
        <taxon>Papilionoideae</taxon>
        <taxon>50 kb inversion clade</taxon>
        <taxon>dalbergioids sensu lato</taxon>
        <taxon>Dalbergieae</taxon>
        <taxon>Pterocarpus clade</taxon>
        <taxon>Stylosanthes</taxon>
    </lineage>
</organism>
<evidence type="ECO:0008006" key="3">
    <source>
        <dbReference type="Google" id="ProtNLM"/>
    </source>
</evidence>
<accession>A0ABU6UCZ0</accession>